<dbReference type="AlphaFoldDB" id="A0A2V3IVE9"/>
<evidence type="ECO:0000313" key="4">
    <source>
        <dbReference type="EMBL" id="PXF46118.1"/>
    </source>
</evidence>
<gene>
    <name evidence="4" type="ORF">BWQ96_04124</name>
</gene>
<sequence length="394" mass="44959">MRENLSGKIELSLFDPSTITLAVRHMYGERINELTDSQGFDLYRFSHQFEVVGLSELSRHHILTSMNCTTCIDILNFGFFFDDVELKEHSSVFITEHFSELASEDHTLANLCSLSPALFFSFIESDSLCATELEAFLVGMKWLSCHEGAASIMDIVRRIRWNIMQPDMFQTALHSPMVLRFPSLRKFLRSSRMTISMHLNGNTPHRRRLCGRPTAIVSIPVVQRPPRAALHICQRSSDDLLGPQEYRTNYKRNRVSNMVDKLFQYKGLSWSCRAELGECQAKGCSQPRLSVSLWLEQNELGLVSTDKLQTARKFDSFPIRVKTRYLVWNSMGGQLHKGIVDFMFRSSGWASGWCVQDVLGGHTQSDRFFQRLSSLEGTTDVVHVAIEILNCENG</sequence>
<keyword evidence="5" id="KW-1185">Reference proteome</keyword>
<dbReference type="PANTHER" id="PTHR45632">
    <property type="entry name" value="LD33804P"/>
    <property type="match status" value="1"/>
</dbReference>
<organism evidence="4 5">
    <name type="scientific">Gracilariopsis chorda</name>
    <dbReference type="NCBI Taxonomy" id="448386"/>
    <lineage>
        <taxon>Eukaryota</taxon>
        <taxon>Rhodophyta</taxon>
        <taxon>Florideophyceae</taxon>
        <taxon>Rhodymeniophycidae</taxon>
        <taxon>Gracilariales</taxon>
        <taxon>Gracilariaceae</taxon>
        <taxon>Gracilariopsis</taxon>
    </lineage>
</organism>
<evidence type="ECO:0000313" key="5">
    <source>
        <dbReference type="Proteomes" id="UP000247409"/>
    </source>
</evidence>
<comment type="caution">
    <text evidence="4">The sequence shown here is derived from an EMBL/GenBank/DDBJ whole genome shotgun (WGS) entry which is preliminary data.</text>
</comment>
<proteinExistence type="predicted"/>
<dbReference type="PANTHER" id="PTHR45632:SF3">
    <property type="entry name" value="KELCH-LIKE PROTEIN 32"/>
    <property type="match status" value="1"/>
</dbReference>
<name>A0A2V3IVE9_9FLOR</name>
<dbReference type="InterPro" id="IPR011333">
    <property type="entry name" value="SKP1/BTB/POZ_sf"/>
</dbReference>
<dbReference type="STRING" id="448386.A0A2V3IVE9"/>
<dbReference type="Gene3D" id="1.25.40.420">
    <property type="match status" value="1"/>
</dbReference>
<dbReference type="Proteomes" id="UP000247409">
    <property type="component" value="Unassembled WGS sequence"/>
</dbReference>
<dbReference type="InterPro" id="IPR011705">
    <property type="entry name" value="BACK"/>
</dbReference>
<dbReference type="Pfam" id="PF07707">
    <property type="entry name" value="BACK"/>
    <property type="match status" value="1"/>
</dbReference>
<evidence type="ECO:0000256" key="1">
    <source>
        <dbReference type="ARBA" id="ARBA00022441"/>
    </source>
</evidence>
<dbReference type="SMART" id="SM00875">
    <property type="entry name" value="BACK"/>
    <property type="match status" value="1"/>
</dbReference>
<keyword evidence="2" id="KW-0677">Repeat</keyword>
<keyword evidence="1" id="KW-0880">Kelch repeat</keyword>
<feature type="domain" description="BACK" evidence="3">
    <location>
        <begin position="71"/>
        <end position="174"/>
    </location>
</feature>
<accession>A0A2V3IVE9</accession>
<evidence type="ECO:0000259" key="3">
    <source>
        <dbReference type="SMART" id="SM00875"/>
    </source>
</evidence>
<reference evidence="4 5" key="1">
    <citation type="journal article" date="2018" name="Mol. Biol. Evol.">
        <title>Analysis of the draft genome of the red seaweed Gracilariopsis chorda provides insights into genome size evolution in Rhodophyta.</title>
        <authorList>
            <person name="Lee J."/>
            <person name="Yang E.C."/>
            <person name="Graf L."/>
            <person name="Yang J.H."/>
            <person name="Qiu H."/>
            <person name="Zel Zion U."/>
            <person name="Chan C.X."/>
            <person name="Stephens T.G."/>
            <person name="Weber A.P.M."/>
            <person name="Boo G.H."/>
            <person name="Boo S.M."/>
            <person name="Kim K.M."/>
            <person name="Shin Y."/>
            <person name="Jung M."/>
            <person name="Lee S.J."/>
            <person name="Yim H.S."/>
            <person name="Lee J.H."/>
            <person name="Bhattacharya D."/>
            <person name="Yoon H.S."/>
        </authorList>
    </citation>
    <scope>NUCLEOTIDE SEQUENCE [LARGE SCALE GENOMIC DNA]</scope>
    <source>
        <strain evidence="4 5">SKKU-2015</strain>
        <tissue evidence="4">Whole body</tissue>
    </source>
</reference>
<protein>
    <submittedName>
        <fullName evidence="4">Kelch-like protein 41a</fullName>
    </submittedName>
</protein>
<dbReference type="OrthoDB" id="10529at2763"/>
<dbReference type="EMBL" id="NBIV01000044">
    <property type="protein sequence ID" value="PXF46118.1"/>
    <property type="molecule type" value="Genomic_DNA"/>
</dbReference>
<dbReference type="Gene3D" id="3.30.710.10">
    <property type="entry name" value="Potassium Channel Kv1.1, Chain A"/>
    <property type="match status" value="1"/>
</dbReference>
<evidence type="ECO:0000256" key="2">
    <source>
        <dbReference type="ARBA" id="ARBA00022737"/>
    </source>
</evidence>